<keyword evidence="9" id="KW-1071">Ligand-gated ion channel</keyword>
<name>A0A1I8GPK0_9PLAT</name>
<comment type="subcellular location">
    <subcellularLocation>
        <location evidence="1">Membrane</location>
        <topology evidence="1">Multi-pass membrane protein</topology>
    </subcellularLocation>
</comment>
<evidence type="ECO:0000313" key="14">
    <source>
        <dbReference type="WBParaSite" id="maker-uti_cns_0048256-snap-gene-0.6-mRNA-1"/>
    </source>
</evidence>
<evidence type="ECO:0000313" key="13">
    <source>
        <dbReference type="WBParaSite" id="maker-uti_cns_0002566-snap-gene-0.13-mRNA-1"/>
    </source>
</evidence>
<keyword evidence="10" id="KW-0407">Ion channel</keyword>
<evidence type="ECO:0000259" key="11">
    <source>
        <dbReference type="SMART" id="SM00918"/>
    </source>
</evidence>
<evidence type="ECO:0000256" key="1">
    <source>
        <dbReference type="ARBA" id="ARBA00004141"/>
    </source>
</evidence>
<dbReference type="AlphaFoldDB" id="A0A1I8GPK0"/>
<reference evidence="13 14" key="1">
    <citation type="submission" date="2016-11" db="UniProtKB">
        <authorList>
            <consortium name="WormBaseParasite"/>
        </authorList>
    </citation>
    <scope>IDENTIFICATION</scope>
</reference>
<evidence type="ECO:0000256" key="10">
    <source>
        <dbReference type="ARBA" id="ARBA00023303"/>
    </source>
</evidence>
<feature type="domain" description="Ionotropic glutamate receptor L-glutamate and glycine-binding" evidence="11">
    <location>
        <begin position="132"/>
        <end position="192"/>
    </location>
</feature>
<evidence type="ECO:0000256" key="4">
    <source>
        <dbReference type="ARBA" id="ARBA00022989"/>
    </source>
</evidence>
<proteinExistence type="predicted"/>
<dbReference type="GO" id="GO:0016020">
    <property type="term" value="C:membrane"/>
    <property type="evidence" value="ECO:0007669"/>
    <property type="project" value="UniProtKB-SubCell"/>
</dbReference>
<evidence type="ECO:0000256" key="9">
    <source>
        <dbReference type="ARBA" id="ARBA00023286"/>
    </source>
</evidence>
<evidence type="ECO:0000256" key="2">
    <source>
        <dbReference type="ARBA" id="ARBA00022448"/>
    </source>
</evidence>
<dbReference type="Proteomes" id="UP000095280">
    <property type="component" value="Unplaced"/>
</dbReference>
<keyword evidence="2" id="KW-0813">Transport</keyword>
<keyword evidence="12" id="KW-1185">Reference proteome</keyword>
<sequence length="192" mass="21084">MLELKALEAVLSFARATQSLLDSSDLGLTASNASCRPLQPWSAGPAVAAQLKQRLSPANGSAGHRSDYFLEMLGLLSNPEAVAELVPSGRFIVENGSLVVTFEYKERELLFPNTFVDFKGARLRVCAPPFPPYTVYENYTFGRASGHSVEMLSYFTRHLNFTYDLFSPPDNQFGAPVEGSPYFTGCIGMLQK</sequence>
<evidence type="ECO:0000313" key="12">
    <source>
        <dbReference type="Proteomes" id="UP000095280"/>
    </source>
</evidence>
<keyword evidence="7" id="KW-0675">Receptor</keyword>
<evidence type="ECO:0000256" key="5">
    <source>
        <dbReference type="ARBA" id="ARBA00023065"/>
    </source>
</evidence>
<evidence type="ECO:0000256" key="7">
    <source>
        <dbReference type="ARBA" id="ARBA00023170"/>
    </source>
</evidence>
<keyword evidence="6" id="KW-0472">Membrane</keyword>
<keyword evidence="3" id="KW-0812">Transmembrane</keyword>
<evidence type="ECO:0000256" key="3">
    <source>
        <dbReference type="ARBA" id="ARBA00022692"/>
    </source>
</evidence>
<dbReference type="SUPFAM" id="SSF53850">
    <property type="entry name" value="Periplasmic binding protein-like II"/>
    <property type="match status" value="1"/>
</dbReference>
<keyword evidence="5" id="KW-0406">Ion transport</keyword>
<protein>
    <submittedName>
        <fullName evidence="13 14">Lig_chan-Glu_bd domain-containing protein</fullName>
    </submittedName>
</protein>
<keyword evidence="8" id="KW-0325">Glycoprotein</keyword>
<evidence type="ECO:0000256" key="8">
    <source>
        <dbReference type="ARBA" id="ARBA00023180"/>
    </source>
</evidence>
<dbReference type="WBParaSite" id="maker-uti_cns_0048256-snap-gene-0.6-mRNA-1">
    <property type="protein sequence ID" value="maker-uti_cns_0048256-snap-gene-0.6-mRNA-1"/>
    <property type="gene ID" value="maker-uti_cns_0048256-snap-gene-0.6"/>
</dbReference>
<accession>A0A1I8GPK0</accession>
<keyword evidence="4" id="KW-1133">Transmembrane helix</keyword>
<dbReference type="InterPro" id="IPR019594">
    <property type="entry name" value="Glu/Gly-bd"/>
</dbReference>
<dbReference type="Gene3D" id="3.40.190.10">
    <property type="entry name" value="Periplasmic binding protein-like II"/>
    <property type="match status" value="1"/>
</dbReference>
<dbReference type="WBParaSite" id="maker-uti_cns_0002566-snap-gene-0.13-mRNA-1">
    <property type="protein sequence ID" value="maker-uti_cns_0002566-snap-gene-0.13-mRNA-1"/>
    <property type="gene ID" value="maker-uti_cns_0002566-snap-gene-0.13"/>
</dbReference>
<evidence type="ECO:0000256" key="6">
    <source>
        <dbReference type="ARBA" id="ARBA00023136"/>
    </source>
</evidence>
<dbReference type="SMART" id="SM00918">
    <property type="entry name" value="Lig_chan-Glu_bd"/>
    <property type="match status" value="1"/>
</dbReference>
<organism evidence="12 13">
    <name type="scientific">Macrostomum lignano</name>
    <dbReference type="NCBI Taxonomy" id="282301"/>
    <lineage>
        <taxon>Eukaryota</taxon>
        <taxon>Metazoa</taxon>
        <taxon>Spiralia</taxon>
        <taxon>Lophotrochozoa</taxon>
        <taxon>Platyhelminthes</taxon>
        <taxon>Rhabditophora</taxon>
        <taxon>Macrostomorpha</taxon>
        <taxon>Macrostomida</taxon>
        <taxon>Macrostomidae</taxon>
        <taxon>Macrostomum</taxon>
    </lineage>
</organism>
<dbReference type="GO" id="GO:0015276">
    <property type="term" value="F:ligand-gated monoatomic ion channel activity"/>
    <property type="evidence" value="ECO:0007669"/>
    <property type="project" value="InterPro"/>
</dbReference>